<keyword evidence="4 11" id="KW-0328">Glycosyltransferase</keyword>
<keyword evidence="7" id="KW-0735">Signal-anchor</keyword>
<keyword evidence="6" id="KW-0812">Transmembrane</keyword>
<dbReference type="EC" id="2.4.1.-" evidence="11"/>
<keyword evidence="9 11" id="KW-0333">Golgi apparatus</keyword>
<dbReference type="Proteomes" id="UP001438707">
    <property type="component" value="Unassembled WGS sequence"/>
</dbReference>
<dbReference type="Gene3D" id="3.90.550.50">
    <property type="match status" value="1"/>
</dbReference>
<comment type="cofactor">
    <cofactor evidence="11">
        <name>Mn(2+)</name>
        <dbReference type="ChEBI" id="CHEBI:29035"/>
    </cofactor>
</comment>
<keyword evidence="10" id="KW-0472">Membrane</keyword>
<comment type="similarity">
    <text evidence="3 11">Belongs to the glycosyltransferase 31 family.</text>
</comment>
<evidence type="ECO:0000256" key="11">
    <source>
        <dbReference type="RuleBase" id="RU363063"/>
    </source>
</evidence>
<comment type="pathway">
    <text evidence="2">Protein modification; protein glycosylation.</text>
</comment>
<name>A0AAW1QJE0_9CHLO</name>
<dbReference type="GO" id="GO:0000139">
    <property type="term" value="C:Golgi membrane"/>
    <property type="evidence" value="ECO:0007669"/>
    <property type="project" value="UniProtKB-SubCell"/>
</dbReference>
<reference evidence="13 14" key="1">
    <citation type="journal article" date="2024" name="Nat. Commun.">
        <title>Phylogenomics reveals the evolutionary origins of lichenization in chlorophyte algae.</title>
        <authorList>
            <person name="Puginier C."/>
            <person name="Libourel C."/>
            <person name="Otte J."/>
            <person name="Skaloud P."/>
            <person name="Haon M."/>
            <person name="Grisel S."/>
            <person name="Petersen M."/>
            <person name="Berrin J.G."/>
            <person name="Delaux P.M."/>
            <person name="Dal Grande F."/>
            <person name="Keller J."/>
        </authorList>
    </citation>
    <scope>NUCLEOTIDE SEQUENCE [LARGE SCALE GENOMIC DNA]</scope>
    <source>
        <strain evidence="13 14">SAG 2145</strain>
    </source>
</reference>
<evidence type="ECO:0000313" key="14">
    <source>
        <dbReference type="Proteomes" id="UP001438707"/>
    </source>
</evidence>
<evidence type="ECO:0000256" key="1">
    <source>
        <dbReference type="ARBA" id="ARBA00004323"/>
    </source>
</evidence>
<dbReference type="EMBL" id="JALJOS010000037">
    <property type="protein sequence ID" value="KAK9821519.1"/>
    <property type="molecule type" value="Genomic_DNA"/>
</dbReference>
<proteinExistence type="inferred from homology"/>
<organism evidence="13 14">
    <name type="scientific">Apatococcus lobatus</name>
    <dbReference type="NCBI Taxonomy" id="904363"/>
    <lineage>
        <taxon>Eukaryota</taxon>
        <taxon>Viridiplantae</taxon>
        <taxon>Chlorophyta</taxon>
        <taxon>core chlorophytes</taxon>
        <taxon>Trebouxiophyceae</taxon>
        <taxon>Chlorellales</taxon>
        <taxon>Chlorellaceae</taxon>
        <taxon>Apatococcus</taxon>
    </lineage>
</organism>
<evidence type="ECO:0000256" key="2">
    <source>
        <dbReference type="ARBA" id="ARBA00004922"/>
    </source>
</evidence>
<dbReference type="Pfam" id="PF01762">
    <property type="entry name" value="Galactosyl_T"/>
    <property type="match status" value="1"/>
</dbReference>
<dbReference type="InterPro" id="IPR002659">
    <property type="entry name" value="Glyco_trans_31"/>
</dbReference>
<keyword evidence="8" id="KW-1133">Transmembrane helix</keyword>
<evidence type="ECO:0000256" key="9">
    <source>
        <dbReference type="ARBA" id="ARBA00023034"/>
    </source>
</evidence>
<dbReference type="PANTHER" id="PTHR11214">
    <property type="entry name" value="BETA-1,3-N-ACETYLGLUCOSAMINYLTRANSFERASE"/>
    <property type="match status" value="1"/>
</dbReference>
<evidence type="ECO:0000256" key="8">
    <source>
        <dbReference type="ARBA" id="ARBA00022989"/>
    </source>
</evidence>
<dbReference type="PANTHER" id="PTHR11214:SF74">
    <property type="entry name" value="HYDROXYPROLINE O-GALACTOSYLTRANSFERASE HPGT1"/>
    <property type="match status" value="1"/>
</dbReference>
<feature type="chain" id="PRO_5043721610" description="Hexosyltransferase" evidence="12">
    <location>
        <begin position="29"/>
        <end position="374"/>
    </location>
</feature>
<evidence type="ECO:0000256" key="10">
    <source>
        <dbReference type="ARBA" id="ARBA00023136"/>
    </source>
</evidence>
<evidence type="ECO:0000256" key="5">
    <source>
        <dbReference type="ARBA" id="ARBA00022679"/>
    </source>
</evidence>
<comment type="subcellular location">
    <subcellularLocation>
        <location evidence="1 11">Golgi apparatus membrane</location>
        <topology evidence="1 11">Single-pass type II membrane protein</topology>
    </subcellularLocation>
</comment>
<sequence>MGWCARWGVRQAGLWAVSLILLLRSGECVENLRALRAKHAQVLTSARPVCTVPENERQTVRAFMGAMAVASPDPTGKFSGRRQDMRDTWFPSTKAGLDDFQKRTGIVLRMVMGSKGLLDDERVAMQQEADKHGPFLWLPIKEQYKELYAKTQSFLSIVTCHYDAQWIVKVDDDIYISLEKVPALLEQWERKGVGYAGCFEHKWGYADSPHHASYYKGDGTKFAVGPFYAIDGKLATAVQRANLPLRFFTNEDVGTSNMMKVLDVEWTHDGRVCAAGCHANAVGIVVHSTNPAYRGACTASELKDDSTHRMSTCFNRLHQECSAIQDWQPGFEAAYEDLKPWTDWAEEEQIELDAQDAAREAAAKAAGRRQMLAA</sequence>
<evidence type="ECO:0000256" key="4">
    <source>
        <dbReference type="ARBA" id="ARBA00022676"/>
    </source>
</evidence>
<keyword evidence="14" id="KW-1185">Reference proteome</keyword>
<evidence type="ECO:0000313" key="13">
    <source>
        <dbReference type="EMBL" id="KAK9821519.1"/>
    </source>
</evidence>
<gene>
    <name evidence="13" type="ORF">WJX74_006420</name>
</gene>
<protein>
    <recommendedName>
        <fullName evidence="11">Hexosyltransferase</fullName>
        <ecNumber evidence="11">2.4.1.-</ecNumber>
    </recommendedName>
</protein>
<feature type="signal peptide" evidence="12">
    <location>
        <begin position="1"/>
        <end position="28"/>
    </location>
</feature>
<evidence type="ECO:0000256" key="7">
    <source>
        <dbReference type="ARBA" id="ARBA00022968"/>
    </source>
</evidence>
<keyword evidence="5" id="KW-0808">Transferase</keyword>
<comment type="caution">
    <text evidence="13">The sequence shown here is derived from an EMBL/GenBank/DDBJ whole genome shotgun (WGS) entry which is preliminary data.</text>
</comment>
<evidence type="ECO:0000256" key="12">
    <source>
        <dbReference type="SAM" id="SignalP"/>
    </source>
</evidence>
<keyword evidence="11" id="KW-0464">Manganese</keyword>
<accession>A0AAW1QJE0</accession>
<evidence type="ECO:0000256" key="6">
    <source>
        <dbReference type="ARBA" id="ARBA00022692"/>
    </source>
</evidence>
<evidence type="ECO:0000256" key="3">
    <source>
        <dbReference type="ARBA" id="ARBA00008661"/>
    </source>
</evidence>
<dbReference type="AlphaFoldDB" id="A0AAW1QJE0"/>
<keyword evidence="12" id="KW-0732">Signal</keyword>
<dbReference type="GO" id="GO:0008378">
    <property type="term" value="F:galactosyltransferase activity"/>
    <property type="evidence" value="ECO:0007669"/>
    <property type="project" value="TreeGrafter"/>
</dbReference>